<organism evidence="8 9">
    <name type="scientific">Acetomicrobium thermoterrenum DSM 13490</name>
    <dbReference type="NCBI Taxonomy" id="1120987"/>
    <lineage>
        <taxon>Bacteria</taxon>
        <taxon>Thermotogati</taxon>
        <taxon>Synergistota</taxon>
        <taxon>Synergistia</taxon>
        <taxon>Synergistales</taxon>
        <taxon>Acetomicrobiaceae</taxon>
        <taxon>Acetomicrobium</taxon>
    </lineage>
</organism>
<dbReference type="NCBIfam" id="TIGR00476">
    <property type="entry name" value="selD"/>
    <property type="match status" value="1"/>
</dbReference>
<dbReference type="PANTHER" id="PTHR10256:SF0">
    <property type="entry name" value="INACTIVE SELENIDE, WATER DIKINASE-LIKE PROTEIN-RELATED"/>
    <property type="match status" value="1"/>
</dbReference>
<evidence type="ECO:0000256" key="2">
    <source>
        <dbReference type="ARBA" id="ARBA00022741"/>
    </source>
</evidence>
<proteinExistence type="predicted"/>
<accession>A0A1H3DM84</accession>
<keyword evidence="4" id="KW-0067">ATP-binding</keyword>
<keyword evidence="3" id="KW-0418">Kinase</keyword>
<dbReference type="Gene3D" id="3.90.650.10">
    <property type="entry name" value="PurM-like C-terminal domain"/>
    <property type="match status" value="1"/>
</dbReference>
<dbReference type="InterPro" id="IPR004536">
    <property type="entry name" value="SPS/SelD"/>
</dbReference>
<keyword evidence="5" id="KW-0711">Selenium</keyword>
<dbReference type="InterPro" id="IPR036676">
    <property type="entry name" value="PurM-like_C_sf"/>
</dbReference>
<evidence type="ECO:0000313" key="9">
    <source>
        <dbReference type="Proteomes" id="UP000199266"/>
    </source>
</evidence>
<evidence type="ECO:0000256" key="5">
    <source>
        <dbReference type="ARBA" id="ARBA00023266"/>
    </source>
</evidence>
<keyword evidence="1" id="KW-0808">Transferase</keyword>
<feature type="domain" description="PurM-like C-terminal" evidence="7">
    <location>
        <begin position="141"/>
        <end position="318"/>
    </location>
</feature>
<dbReference type="PIRSF" id="PIRSF036407">
    <property type="entry name" value="Selenphspht_syn"/>
    <property type="match status" value="1"/>
</dbReference>
<evidence type="ECO:0000259" key="6">
    <source>
        <dbReference type="Pfam" id="PF00586"/>
    </source>
</evidence>
<dbReference type="CDD" id="cd02195">
    <property type="entry name" value="SelD"/>
    <property type="match status" value="1"/>
</dbReference>
<dbReference type="SUPFAM" id="SSF56042">
    <property type="entry name" value="PurM C-terminal domain-like"/>
    <property type="match status" value="1"/>
</dbReference>
<keyword evidence="2" id="KW-0547">Nucleotide-binding</keyword>
<dbReference type="Pfam" id="PF00586">
    <property type="entry name" value="AIRS"/>
    <property type="match status" value="1"/>
</dbReference>
<gene>
    <name evidence="8" type="ORF">SAMN03080603_00221</name>
</gene>
<dbReference type="InterPro" id="IPR016188">
    <property type="entry name" value="PurM-like_N"/>
</dbReference>
<dbReference type="InterPro" id="IPR036921">
    <property type="entry name" value="PurM-like_N_sf"/>
</dbReference>
<evidence type="ECO:0000313" key="8">
    <source>
        <dbReference type="EMBL" id="SDX67491.1"/>
    </source>
</evidence>
<protein>
    <submittedName>
        <fullName evidence="8">Selenophosphate synthase</fullName>
    </submittedName>
</protein>
<dbReference type="GO" id="GO:0005524">
    <property type="term" value="F:ATP binding"/>
    <property type="evidence" value="ECO:0007669"/>
    <property type="project" value="UniProtKB-KW"/>
</dbReference>
<evidence type="ECO:0000256" key="3">
    <source>
        <dbReference type="ARBA" id="ARBA00022777"/>
    </source>
</evidence>
<dbReference type="PANTHER" id="PTHR10256">
    <property type="entry name" value="SELENIDE, WATER DIKINASE"/>
    <property type="match status" value="1"/>
</dbReference>
<dbReference type="SUPFAM" id="SSF55326">
    <property type="entry name" value="PurM N-terminal domain-like"/>
    <property type="match status" value="1"/>
</dbReference>
<keyword evidence="9" id="KW-1185">Reference proteome</keyword>
<dbReference type="AlphaFoldDB" id="A0A1H3DM84"/>
<name>A0A1H3DM84_9BACT</name>
<evidence type="ECO:0000259" key="7">
    <source>
        <dbReference type="Pfam" id="PF02769"/>
    </source>
</evidence>
<dbReference type="GO" id="GO:0016260">
    <property type="term" value="P:selenocysteine biosynthetic process"/>
    <property type="evidence" value="ECO:0007669"/>
    <property type="project" value="TreeGrafter"/>
</dbReference>
<feature type="domain" description="PurM-like N-terminal" evidence="6">
    <location>
        <begin position="20"/>
        <end position="128"/>
    </location>
</feature>
<dbReference type="Pfam" id="PF02769">
    <property type="entry name" value="AIRS_C"/>
    <property type="match status" value="1"/>
</dbReference>
<evidence type="ECO:0000256" key="1">
    <source>
        <dbReference type="ARBA" id="ARBA00022679"/>
    </source>
</evidence>
<dbReference type="EMBL" id="FNPD01000001">
    <property type="protein sequence ID" value="SDX67491.1"/>
    <property type="molecule type" value="Genomic_DNA"/>
</dbReference>
<evidence type="ECO:0000256" key="4">
    <source>
        <dbReference type="ARBA" id="ARBA00022840"/>
    </source>
</evidence>
<dbReference type="GO" id="GO:0004756">
    <property type="term" value="F:selenide, water dikinase activity"/>
    <property type="evidence" value="ECO:0007669"/>
    <property type="project" value="TreeGrafter"/>
</dbReference>
<reference evidence="9" key="1">
    <citation type="submission" date="2016-10" db="EMBL/GenBank/DDBJ databases">
        <authorList>
            <person name="Varghese N."/>
            <person name="Submissions S."/>
        </authorList>
    </citation>
    <scope>NUCLEOTIDE SEQUENCE [LARGE SCALE GENOMIC DNA]</scope>
    <source>
        <strain evidence="9">DSM 13490</strain>
    </source>
</reference>
<dbReference type="Gene3D" id="3.30.1330.10">
    <property type="entry name" value="PurM-like, N-terminal domain"/>
    <property type="match status" value="1"/>
</dbReference>
<dbReference type="Proteomes" id="UP000199266">
    <property type="component" value="Unassembled WGS sequence"/>
</dbReference>
<dbReference type="GO" id="GO:0005737">
    <property type="term" value="C:cytoplasm"/>
    <property type="evidence" value="ECO:0007669"/>
    <property type="project" value="TreeGrafter"/>
</dbReference>
<dbReference type="InterPro" id="IPR010918">
    <property type="entry name" value="PurM-like_C_dom"/>
</dbReference>
<sequence>MLDNFTVQEHPRLLSSWKGGEDATLWILSDERAAVLTVDIITPVVDDPYTWGQIAAANSLSDVFAMGGRPLLALNVVGFPINCLPLDTLSAILEGGMEMATKAGAIMAGGHTVEDEEPKYGLVVYGEVALNEIWRTTGARPKDKIILTKPLGIGVFSTALKADLLSKEEEEVMISQMVSLNDLPLHLPQEVRRKVHACTDVTGFGLIGHLLNMLDENIDIRIEAKRVPLLEGVTEKISMGLVPAGAYRNKDCYKSTGKVTGLESLDENLEDALFDPQTSGGLLLAVDPDVEDVILDVARKKGFVGSNVIGEVLEGKGKVKIN</sequence>